<dbReference type="GO" id="GO:0031640">
    <property type="term" value="P:killing of cells of another organism"/>
    <property type="evidence" value="ECO:0007669"/>
    <property type="project" value="UniProtKB-KW"/>
</dbReference>
<dbReference type="GO" id="GO:0005576">
    <property type="term" value="C:extracellular region"/>
    <property type="evidence" value="ECO:0007669"/>
    <property type="project" value="UniProtKB-SubCell"/>
</dbReference>
<evidence type="ECO:0000313" key="8">
    <source>
        <dbReference type="Proteomes" id="UP000695562"/>
    </source>
</evidence>
<evidence type="ECO:0000256" key="2">
    <source>
        <dbReference type="ARBA" id="ARBA00022525"/>
    </source>
</evidence>
<evidence type="ECO:0000256" key="3">
    <source>
        <dbReference type="ARBA" id="ARBA00022852"/>
    </source>
</evidence>
<sequence length="672" mass="76089">HSEIASEMESQSSVDFKANVGGSFRGYSAKAAASFSQEKSVEEAKKHSVDTKKKLFKTDLYCTTSFIELDLDRVSLHPKFLESLSQVKTAGDMLELVEIYGTHHYKNSFLGGKLSQITSTLESNVESQGSSSWEETSSASLAASVSSPSFSVSAEVSGTLDKSNSEEEQKSNMEKSSTSRLITYGGAPAAFSPASDGMSSPLYGEWTSTIDLSPVPFNYQLYPIRNLIKDAWTILDNDGNNVKLKDLWEEAETLFYSKNNQDDNSAKYSLIFNLQGYDAKLIVDEPVLEITYYSRENNQIVSHDFKVFVHGTHIDRSGMRETAAFSGNYQDFMATCQDYKAFHLDEPPTYKTTFQSCDGGVKDMITYPIRFDFSGPDFFSSYNKPDISLKLRSGAPLTLKTGSYGKIISWYTNEAILFDQAGVFNSKTHYFATAFLETRWSWHLHNAQNHHYQLNPNLNDGILDDCYECELPCRDNPNAQCPCPQCSDSVIFGFRGAPIPFKPNVGDNRPYPPTVAQQNIHTSAMKKRVAHWGSTLDWFDFSGIVVNSLGDTMMVENEANVGMLTRVNWIKVYWPNSNTPWKRTLKTWHIDDHQVEDLHVSEFLHFEFDQNDSSSLQSKWGFYPLSVNKYDRDLFVYHNYRYPKDGVKAYDIIHPNNLPSYQDVLNNNVKIY</sequence>
<gene>
    <name evidence="7" type="ORF">CYY_009108</name>
</gene>
<keyword evidence="4" id="KW-1015">Disulfide bond</keyword>
<feature type="domain" description="MACPF" evidence="6">
    <location>
        <begin position="1"/>
        <end position="259"/>
    </location>
</feature>
<feature type="non-terminal residue" evidence="7">
    <location>
        <position position="1"/>
    </location>
</feature>
<keyword evidence="8" id="KW-1185">Reference proteome</keyword>
<dbReference type="OrthoDB" id="21110at2759"/>
<dbReference type="PANTHER" id="PTHR45742">
    <property type="entry name" value="COMPLEMENT COMPONENT C6"/>
    <property type="match status" value="1"/>
</dbReference>
<protein>
    <recommendedName>
        <fullName evidence="6">MACPF domain-containing protein</fullName>
    </recommendedName>
</protein>
<keyword evidence="2" id="KW-0964">Secreted</keyword>
<evidence type="ECO:0000259" key="6">
    <source>
        <dbReference type="PROSITE" id="PS51412"/>
    </source>
</evidence>
<dbReference type="InterPro" id="IPR020864">
    <property type="entry name" value="MACPF"/>
</dbReference>
<organism evidence="7 8">
    <name type="scientific">Polysphondylium violaceum</name>
    <dbReference type="NCBI Taxonomy" id="133409"/>
    <lineage>
        <taxon>Eukaryota</taxon>
        <taxon>Amoebozoa</taxon>
        <taxon>Evosea</taxon>
        <taxon>Eumycetozoa</taxon>
        <taxon>Dictyostelia</taxon>
        <taxon>Dictyosteliales</taxon>
        <taxon>Dictyosteliaceae</taxon>
        <taxon>Polysphondylium</taxon>
    </lineage>
</organism>
<evidence type="ECO:0000256" key="5">
    <source>
        <dbReference type="SAM" id="MobiDB-lite"/>
    </source>
</evidence>
<name>A0A8J4PKQ3_9MYCE</name>
<evidence type="ECO:0000256" key="1">
    <source>
        <dbReference type="ARBA" id="ARBA00004613"/>
    </source>
</evidence>
<evidence type="ECO:0000313" key="7">
    <source>
        <dbReference type="EMBL" id="KAF2069567.1"/>
    </source>
</evidence>
<dbReference type="PANTHER" id="PTHR45742:SF8">
    <property type="entry name" value="FLOCCULATION PROTEIN FLO11"/>
    <property type="match status" value="1"/>
</dbReference>
<dbReference type="Proteomes" id="UP000695562">
    <property type="component" value="Unassembled WGS sequence"/>
</dbReference>
<accession>A0A8J4PKQ3</accession>
<dbReference type="PROSITE" id="PS51412">
    <property type="entry name" value="MACPF_2"/>
    <property type="match status" value="1"/>
</dbReference>
<feature type="region of interest" description="Disordered" evidence="5">
    <location>
        <begin position="156"/>
        <end position="178"/>
    </location>
</feature>
<dbReference type="AlphaFoldDB" id="A0A8J4PKQ3"/>
<proteinExistence type="predicted"/>
<comment type="subcellular location">
    <subcellularLocation>
        <location evidence="1">Secreted</location>
    </subcellularLocation>
</comment>
<evidence type="ECO:0000256" key="4">
    <source>
        <dbReference type="ARBA" id="ARBA00023157"/>
    </source>
</evidence>
<reference evidence="7" key="1">
    <citation type="submission" date="2020-01" db="EMBL/GenBank/DDBJ databases">
        <title>Development of genomics and gene disruption for Polysphondylium violaceum indicates a role for the polyketide synthase stlB in stalk morphogenesis.</title>
        <authorList>
            <person name="Narita B."/>
            <person name="Kawabe Y."/>
            <person name="Kin K."/>
            <person name="Saito T."/>
            <person name="Gibbs R."/>
            <person name="Kuspa A."/>
            <person name="Muzny D."/>
            <person name="Queller D."/>
            <person name="Richards S."/>
            <person name="Strassman J."/>
            <person name="Sucgang R."/>
            <person name="Worley K."/>
            <person name="Schaap P."/>
        </authorList>
    </citation>
    <scope>NUCLEOTIDE SEQUENCE</scope>
    <source>
        <strain evidence="7">QSvi11</strain>
    </source>
</reference>
<feature type="compositionally biased region" description="Basic and acidic residues" evidence="5">
    <location>
        <begin position="163"/>
        <end position="173"/>
    </location>
</feature>
<keyword evidence="3" id="KW-0204">Cytolysis</keyword>
<comment type="caution">
    <text evidence="7">The sequence shown here is derived from an EMBL/GenBank/DDBJ whole genome shotgun (WGS) entry which is preliminary data.</text>
</comment>
<dbReference type="Pfam" id="PF01823">
    <property type="entry name" value="MACPF"/>
    <property type="match status" value="1"/>
</dbReference>
<dbReference type="EMBL" id="AJWJ01000638">
    <property type="protein sequence ID" value="KAF2069567.1"/>
    <property type="molecule type" value="Genomic_DNA"/>
</dbReference>